<evidence type="ECO:0000313" key="2">
    <source>
        <dbReference type="EMBL" id="CAL1370915.1"/>
    </source>
</evidence>
<evidence type="ECO:0000256" key="1">
    <source>
        <dbReference type="SAM" id="MobiDB-lite"/>
    </source>
</evidence>
<gene>
    <name evidence="2" type="ORF">LTRI10_LOCUS13008</name>
</gene>
<proteinExistence type="predicted"/>
<reference evidence="2 3" key="1">
    <citation type="submission" date="2024-04" db="EMBL/GenBank/DDBJ databases">
        <authorList>
            <person name="Fracassetti M."/>
        </authorList>
    </citation>
    <scope>NUCLEOTIDE SEQUENCE [LARGE SCALE GENOMIC DNA]</scope>
</reference>
<keyword evidence="3" id="KW-1185">Reference proteome</keyword>
<feature type="compositionally biased region" description="Gly residues" evidence="1">
    <location>
        <begin position="144"/>
        <end position="157"/>
    </location>
</feature>
<organism evidence="2 3">
    <name type="scientific">Linum trigynum</name>
    <dbReference type="NCBI Taxonomy" id="586398"/>
    <lineage>
        <taxon>Eukaryota</taxon>
        <taxon>Viridiplantae</taxon>
        <taxon>Streptophyta</taxon>
        <taxon>Embryophyta</taxon>
        <taxon>Tracheophyta</taxon>
        <taxon>Spermatophyta</taxon>
        <taxon>Magnoliopsida</taxon>
        <taxon>eudicotyledons</taxon>
        <taxon>Gunneridae</taxon>
        <taxon>Pentapetalae</taxon>
        <taxon>rosids</taxon>
        <taxon>fabids</taxon>
        <taxon>Malpighiales</taxon>
        <taxon>Linaceae</taxon>
        <taxon>Linum</taxon>
    </lineage>
</organism>
<evidence type="ECO:0000313" key="3">
    <source>
        <dbReference type="Proteomes" id="UP001497516"/>
    </source>
</evidence>
<dbReference type="EMBL" id="OZ034815">
    <property type="protein sequence ID" value="CAL1370915.1"/>
    <property type="molecule type" value="Genomic_DNA"/>
</dbReference>
<sequence length="193" mass="20141">MAPRRTGEGSSSHLVVVTRRERVAVPPAGRLVVESRRRERGGGEEDLPGTVKRSRGEVIEEVGSGQTSPPMEEGIIGEERSGEEEEGLWAIEEDSAGDKARGRPAPLVEYSAADKGAEGEATGEEGRSERRGVSSRGHGDEGITEGGDSTGRGGDGPGCVARAGEGIVGDGGRPGGEKEDVGECWRRDSPIKP</sequence>
<dbReference type="Proteomes" id="UP001497516">
    <property type="component" value="Chromosome 2"/>
</dbReference>
<accession>A0AAV2DBL2</accession>
<feature type="compositionally biased region" description="Basic and acidic residues" evidence="1">
    <location>
        <begin position="124"/>
        <end position="141"/>
    </location>
</feature>
<feature type="compositionally biased region" description="Basic and acidic residues" evidence="1">
    <location>
        <begin position="175"/>
        <end position="193"/>
    </location>
</feature>
<feature type="region of interest" description="Disordered" evidence="1">
    <location>
        <begin position="33"/>
        <end position="193"/>
    </location>
</feature>
<feature type="compositionally biased region" description="Acidic residues" evidence="1">
    <location>
        <begin position="81"/>
        <end position="95"/>
    </location>
</feature>
<dbReference type="AlphaFoldDB" id="A0AAV2DBL2"/>
<name>A0AAV2DBL2_9ROSI</name>
<evidence type="ECO:0008006" key="4">
    <source>
        <dbReference type="Google" id="ProtNLM"/>
    </source>
</evidence>
<feature type="compositionally biased region" description="Basic and acidic residues" evidence="1">
    <location>
        <begin position="33"/>
        <end position="43"/>
    </location>
</feature>
<protein>
    <recommendedName>
        <fullName evidence="4">Pr1-like protein</fullName>
    </recommendedName>
</protein>